<name>A0A2A6B6J6_PRIPA</name>
<accession>A0A2A6B6J6</accession>
<feature type="compositionally biased region" description="Polar residues" evidence="1">
    <location>
        <begin position="27"/>
        <end position="37"/>
    </location>
</feature>
<organism evidence="2 3">
    <name type="scientific">Pristionchus pacificus</name>
    <name type="common">Parasitic nematode worm</name>
    <dbReference type="NCBI Taxonomy" id="54126"/>
    <lineage>
        <taxon>Eukaryota</taxon>
        <taxon>Metazoa</taxon>
        <taxon>Ecdysozoa</taxon>
        <taxon>Nematoda</taxon>
        <taxon>Chromadorea</taxon>
        <taxon>Rhabditida</taxon>
        <taxon>Rhabditina</taxon>
        <taxon>Diplogasteromorpha</taxon>
        <taxon>Diplogasteroidea</taxon>
        <taxon>Neodiplogasteridae</taxon>
        <taxon>Pristionchus</taxon>
    </lineage>
</organism>
<keyword evidence="3" id="KW-1185">Reference proteome</keyword>
<evidence type="ECO:0000256" key="1">
    <source>
        <dbReference type="SAM" id="MobiDB-lite"/>
    </source>
</evidence>
<accession>A0A8R1Z2D3</accession>
<reference evidence="3" key="1">
    <citation type="journal article" date="2008" name="Nat. Genet.">
        <title>The Pristionchus pacificus genome provides a unique perspective on nematode lifestyle and parasitism.</title>
        <authorList>
            <person name="Dieterich C."/>
            <person name="Clifton S.W."/>
            <person name="Schuster L.N."/>
            <person name="Chinwalla A."/>
            <person name="Delehaunty K."/>
            <person name="Dinkelacker I."/>
            <person name="Fulton L."/>
            <person name="Fulton R."/>
            <person name="Godfrey J."/>
            <person name="Minx P."/>
            <person name="Mitreva M."/>
            <person name="Roeseler W."/>
            <person name="Tian H."/>
            <person name="Witte H."/>
            <person name="Yang S.P."/>
            <person name="Wilson R.K."/>
            <person name="Sommer R.J."/>
        </authorList>
    </citation>
    <scope>NUCLEOTIDE SEQUENCE [LARGE SCALE GENOMIC DNA]</scope>
    <source>
        <strain evidence="3">PS312</strain>
    </source>
</reference>
<gene>
    <name evidence="2" type="primary">WBGene00282196</name>
</gene>
<reference evidence="2" key="2">
    <citation type="submission" date="2022-06" db="UniProtKB">
        <authorList>
            <consortium name="EnsemblMetazoa"/>
        </authorList>
    </citation>
    <scope>IDENTIFICATION</scope>
    <source>
        <strain evidence="2">PS312</strain>
    </source>
</reference>
<protein>
    <submittedName>
        <fullName evidence="2">Uncharacterized protein</fullName>
    </submittedName>
</protein>
<evidence type="ECO:0000313" key="2">
    <source>
        <dbReference type="EnsemblMetazoa" id="PPA43827.1"/>
    </source>
</evidence>
<feature type="region of interest" description="Disordered" evidence="1">
    <location>
        <begin position="24"/>
        <end position="45"/>
    </location>
</feature>
<dbReference type="Proteomes" id="UP000005239">
    <property type="component" value="Unassembled WGS sequence"/>
</dbReference>
<sequence>MTDKIFDAIPDSAFFIPLIPRKRKEYQSTPSHSQTSGADEDAERDLEQLLVHIPSQLHTNSHHMNQNGNGQIVPVPPLETIVMAFKNFNFDRE</sequence>
<dbReference type="EnsemblMetazoa" id="PPA43827.1">
    <property type="protein sequence ID" value="PPA43827.1"/>
    <property type="gene ID" value="WBGene00282196"/>
</dbReference>
<proteinExistence type="predicted"/>
<dbReference type="AlphaFoldDB" id="A0A2A6B6J6"/>
<evidence type="ECO:0000313" key="3">
    <source>
        <dbReference type="Proteomes" id="UP000005239"/>
    </source>
</evidence>